<dbReference type="PANTHER" id="PTHR33540">
    <property type="entry name" value="TRNA THREONYLCARBAMOYLADENOSINE BIOSYNTHESIS PROTEIN TSAE"/>
    <property type="match status" value="1"/>
</dbReference>
<dbReference type="SUPFAM" id="SSF52540">
    <property type="entry name" value="P-loop containing nucleoside triphosphate hydrolases"/>
    <property type="match status" value="1"/>
</dbReference>
<comment type="similarity">
    <text evidence="2">Belongs to the TsaE family.</text>
</comment>
<evidence type="ECO:0000256" key="3">
    <source>
        <dbReference type="ARBA" id="ARBA00019010"/>
    </source>
</evidence>
<proteinExistence type="inferred from homology"/>
<dbReference type="NCBIfam" id="TIGR00150">
    <property type="entry name" value="T6A_YjeE"/>
    <property type="match status" value="1"/>
</dbReference>
<evidence type="ECO:0000256" key="8">
    <source>
        <dbReference type="ARBA" id="ARBA00022840"/>
    </source>
</evidence>
<keyword evidence="6" id="KW-0479">Metal-binding</keyword>
<dbReference type="Pfam" id="PF02367">
    <property type="entry name" value="TsaE"/>
    <property type="match status" value="1"/>
</dbReference>
<keyword evidence="12" id="KW-1185">Reference proteome</keyword>
<sequence length="154" mass="16861">MTSTSLFLANADATHRLGEKLGQGLPAGTTLLLQGELGAGKTTLVQGIGAGLGIGDRIVSPTFTLINEYDDGRIPLYHLDLYRLESSEVWGLQPQLYWEGLEVEPGLMVIEWAERLPELPPSYLTLEVCYEGDGRQVTVTGTPALMQLWEERCA</sequence>
<evidence type="ECO:0000256" key="6">
    <source>
        <dbReference type="ARBA" id="ARBA00022723"/>
    </source>
</evidence>
<keyword evidence="4" id="KW-0963">Cytoplasm</keyword>
<dbReference type="EMBL" id="CP098611">
    <property type="protein sequence ID" value="USR89957.1"/>
    <property type="molecule type" value="Genomic_DNA"/>
</dbReference>
<accession>A0ABY5ALD9</accession>
<reference evidence="11" key="1">
    <citation type="submission" date="2022-06" db="EMBL/GenBank/DDBJ databases">
        <title>Genome sequence of Phormidium yuhuli AB48 isolated from an industrial photobioreactor environment.</title>
        <authorList>
            <person name="Qiu Y."/>
            <person name="Noonan A.J.C."/>
            <person name="Dofher K."/>
            <person name="Koch M."/>
            <person name="Kieft B."/>
            <person name="Lin X."/>
            <person name="Ziels R.M."/>
            <person name="Hallam S.J."/>
        </authorList>
    </citation>
    <scope>NUCLEOTIDE SEQUENCE</scope>
    <source>
        <strain evidence="11">AB48</strain>
    </source>
</reference>
<dbReference type="PANTHER" id="PTHR33540:SF2">
    <property type="entry name" value="TRNA THREONYLCARBAMOYLADENOSINE BIOSYNTHESIS PROTEIN TSAE"/>
    <property type="match status" value="1"/>
</dbReference>
<keyword evidence="7" id="KW-0547">Nucleotide-binding</keyword>
<keyword evidence="8" id="KW-0067">ATP-binding</keyword>
<organism evidence="11 12">
    <name type="scientific">Phormidium yuhuli AB48</name>
    <dbReference type="NCBI Taxonomy" id="2940671"/>
    <lineage>
        <taxon>Bacteria</taxon>
        <taxon>Bacillati</taxon>
        <taxon>Cyanobacteriota</taxon>
        <taxon>Cyanophyceae</taxon>
        <taxon>Oscillatoriophycideae</taxon>
        <taxon>Oscillatoriales</taxon>
        <taxon>Oscillatoriaceae</taxon>
        <taxon>Phormidium</taxon>
        <taxon>Phormidium yuhuli</taxon>
    </lineage>
</organism>
<dbReference type="RefSeq" id="WP_252661400.1">
    <property type="nucleotide sequence ID" value="NZ_CP098611.1"/>
</dbReference>
<evidence type="ECO:0000256" key="1">
    <source>
        <dbReference type="ARBA" id="ARBA00004496"/>
    </source>
</evidence>
<keyword evidence="9" id="KW-0460">Magnesium</keyword>
<dbReference type="Gene3D" id="3.40.50.300">
    <property type="entry name" value="P-loop containing nucleotide triphosphate hydrolases"/>
    <property type="match status" value="1"/>
</dbReference>
<dbReference type="InterPro" id="IPR003442">
    <property type="entry name" value="T6A_TsaE"/>
</dbReference>
<gene>
    <name evidence="11" type="primary">tsaE</name>
    <name evidence="11" type="ORF">NEA10_13975</name>
</gene>
<protein>
    <recommendedName>
        <fullName evidence="3">tRNA threonylcarbamoyladenosine biosynthesis protein TsaE</fullName>
    </recommendedName>
    <alternativeName>
        <fullName evidence="10">t(6)A37 threonylcarbamoyladenosine biosynthesis protein TsaE</fullName>
    </alternativeName>
</protein>
<evidence type="ECO:0000256" key="4">
    <source>
        <dbReference type="ARBA" id="ARBA00022490"/>
    </source>
</evidence>
<evidence type="ECO:0000256" key="7">
    <source>
        <dbReference type="ARBA" id="ARBA00022741"/>
    </source>
</evidence>
<evidence type="ECO:0000313" key="11">
    <source>
        <dbReference type="EMBL" id="USR89957.1"/>
    </source>
</evidence>
<keyword evidence="5" id="KW-0819">tRNA processing</keyword>
<comment type="subcellular location">
    <subcellularLocation>
        <location evidence="1">Cytoplasm</location>
    </subcellularLocation>
</comment>
<evidence type="ECO:0000256" key="10">
    <source>
        <dbReference type="ARBA" id="ARBA00032441"/>
    </source>
</evidence>
<evidence type="ECO:0000313" key="12">
    <source>
        <dbReference type="Proteomes" id="UP001056708"/>
    </source>
</evidence>
<evidence type="ECO:0000256" key="5">
    <source>
        <dbReference type="ARBA" id="ARBA00022694"/>
    </source>
</evidence>
<evidence type="ECO:0000256" key="2">
    <source>
        <dbReference type="ARBA" id="ARBA00007599"/>
    </source>
</evidence>
<evidence type="ECO:0000256" key="9">
    <source>
        <dbReference type="ARBA" id="ARBA00022842"/>
    </source>
</evidence>
<dbReference type="Proteomes" id="UP001056708">
    <property type="component" value="Chromosome"/>
</dbReference>
<name>A0ABY5ALD9_9CYAN</name>
<dbReference type="InterPro" id="IPR027417">
    <property type="entry name" value="P-loop_NTPase"/>
</dbReference>